<sequence>MQRKISRLNMRRHREWRHEFMEEKRIYYVGIDHGNHLMKTSNHVFENGVERQAVKPTFQANTLVYDGAFYKIGEKRNSVKDSKLADDDYYLLTLAALAKECQSGNIPNGAGVVLGVGLPLKQFATVRKQFVKYLKRGNQPVHFKFEDVAYDFTIENVLAFPQCYAAVADRLGSMKGEYLIVDVGSWTIDIMHVKDGVPVESKCETFTESMISVIQEIKSRSSEVFGKEISENVITDYISNFGGNYPEKYARIMDEALEKFVARVEGVLKENGHDTEFTNIIYVGGGAKAMERFGKHGDNISYVTDVRANAKGYEFLAKQMA</sequence>
<dbReference type="EMBL" id="QSDV01000043">
    <property type="protein sequence ID" value="RGZ14962.1"/>
    <property type="molecule type" value="Genomic_DNA"/>
</dbReference>
<dbReference type="CDD" id="cd10227">
    <property type="entry name" value="ASKHA_NBD_ParM-like"/>
    <property type="match status" value="1"/>
</dbReference>
<name>A0A413M2J8_9FIRM</name>
<evidence type="ECO:0000259" key="1">
    <source>
        <dbReference type="Pfam" id="PF17989"/>
    </source>
</evidence>
<proteinExistence type="predicted"/>
<evidence type="ECO:0000259" key="2">
    <source>
        <dbReference type="Pfam" id="PF21522"/>
    </source>
</evidence>
<dbReference type="Pfam" id="PF17989">
    <property type="entry name" value="ALP_N"/>
    <property type="match status" value="1"/>
</dbReference>
<dbReference type="Proteomes" id="UP000285209">
    <property type="component" value="Unassembled WGS sequence"/>
</dbReference>
<evidence type="ECO:0000313" key="3">
    <source>
        <dbReference type="EMBL" id="RGZ14962.1"/>
    </source>
</evidence>
<protein>
    <submittedName>
        <fullName evidence="3">Plasmid segregation actin-type ATPase ParM</fullName>
    </submittedName>
</protein>
<reference evidence="3 4" key="1">
    <citation type="submission" date="2018-08" db="EMBL/GenBank/DDBJ databases">
        <title>A genome reference for cultivated species of the human gut microbiota.</title>
        <authorList>
            <person name="Zou Y."/>
            <person name="Xue W."/>
            <person name="Luo G."/>
        </authorList>
    </citation>
    <scope>NUCLEOTIDE SEQUENCE [LARGE SCALE GENOMIC DNA]</scope>
    <source>
        <strain evidence="3 4">AM54-25XD</strain>
    </source>
</reference>
<evidence type="ECO:0000313" key="4">
    <source>
        <dbReference type="Proteomes" id="UP000285209"/>
    </source>
</evidence>
<feature type="domain" description="Actin homologue MreB-like C-terminal" evidence="2">
    <location>
        <begin position="180"/>
        <end position="291"/>
    </location>
</feature>
<dbReference type="Gene3D" id="3.30.420.40">
    <property type="match status" value="2"/>
</dbReference>
<dbReference type="SUPFAM" id="SSF53067">
    <property type="entry name" value="Actin-like ATPase domain"/>
    <property type="match status" value="2"/>
</dbReference>
<feature type="domain" description="Actin-like protein N-terminal" evidence="1">
    <location>
        <begin position="62"/>
        <end position="164"/>
    </location>
</feature>
<dbReference type="InterPro" id="IPR049067">
    <property type="entry name" value="MreB-like_C"/>
</dbReference>
<comment type="caution">
    <text evidence="3">The sequence shown here is derived from an EMBL/GenBank/DDBJ whole genome shotgun (WGS) entry which is preliminary data.</text>
</comment>
<dbReference type="InterPro" id="IPR040607">
    <property type="entry name" value="ALP_N"/>
</dbReference>
<dbReference type="InterPro" id="IPR043129">
    <property type="entry name" value="ATPase_NBD"/>
</dbReference>
<dbReference type="AlphaFoldDB" id="A0A413M2J8"/>
<organism evidence="3 4">
    <name type="scientific">Agathobacter rectalis</name>
    <dbReference type="NCBI Taxonomy" id="39491"/>
    <lineage>
        <taxon>Bacteria</taxon>
        <taxon>Bacillati</taxon>
        <taxon>Bacillota</taxon>
        <taxon>Clostridia</taxon>
        <taxon>Lachnospirales</taxon>
        <taxon>Lachnospiraceae</taxon>
        <taxon>Agathobacter</taxon>
    </lineage>
</organism>
<dbReference type="Pfam" id="PF21522">
    <property type="entry name" value="MreB-like_C"/>
    <property type="match status" value="1"/>
</dbReference>
<accession>A0A413M2J8</accession>
<gene>
    <name evidence="3" type="ORF">DXA03_14100</name>
</gene>